<name>A0ABZ0WAN4_9BACT</name>
<dbReference type="InterPro" id="IPR038396">
    <property type="entry name" value="SpoIIAA-like_sf"/>
</dbReference>
<dbReference type="Proteomes" id="UP001325680">
    <property type="component" value="Chromosome"/>
</dbReference>
<dbReference type="InterPro" id="IPR021866">
    <property type="entry name" value="SpoIIAA-like"/>
</dbReference>
<dbReference type="Gene3D" id="3.40.50.10600">
    <property type="entry name" value="SpoIIaa-like domains"/>
    <property type="match status" value="1"/>
</dbReference>
<organism evidence="1 2">
    <name type="scientific">Niabella yanshanensis</name>
    <dbReference type="NCBI Taxonomy" id="577386"/>
    <lineage>
        <taxon>Bacteria</taxon>
        <taxon>Pseudomonadati</taxon>
        <taxon>Bacteroidota</taxon>
        <taxon>Chitinophagia</taxon>
        <taxon>Chitinophagales</taxon>
        <taxon>Chitinophagaceae</taxon>
        <taxon>Niabella</taxon>
    </lineage>
</organism>
<accession>A0ABZ0WAN4</accession>
<evidence type="ECO:0000313" key="2">
    <source>
        <dbReference type="Proteomes" id="UP001325680"/>
    </source>
</evidence>
<protein>
    <submittedName>
        <fullName evidence="1">STAS/SEC14 domain-containing protein</fullName>
    </submittedName>
</protein>
<dbReference type="Pfam" id="PF11964">
    <property type="entry name" value="SpoIIAA-like"/>
    <property type="match status" value="1"/>
</dbReference>
<dbReference type="SUPFAM" id="SSF52091">
    <property type="entry name" value="SpoIIaa-like"/>
    <property type="match status" value="1"/>
</dbReference>
<sequence length="124" mass="14480">MITEIKEISNNIVAFKACGTIHGNDFETTLVPAIQQYKRSHKELNYMLVLEHDLSSFSITWWIKSLWLAVRDWSTWKRCAIISNLEGLKNFNNETCNDIPGELRIYPHEQMDDAIRWLHTNNGS</sequence>
<reference evidence="1 2" key="1">
    <citation type="submission" date="2023-12" db="EMBL/GenBank/DDBJ databases">
        <title>Genome sequencing and assembly of bacterial species from a model synthetic community.</title>
        <authorList>
            <person name="Hogle S.L."/>
        </authorList>
    </citation>
    <scope>NUCLEOTIDE SEQUENCE [LARGE SCALE GENOMIC DNA]</scope>
    <source>
        <strain evidence="1 2">HAMBI_3031</strain>
    </source>
</reference>
<dbReference type="EMBL" id="CP139960">
    <property type="protein sequence ID" value="WQD39999.1"/>
    <property type="molecule type" value="Genomic_DNA"/>
</dbReference>
<evidence type="ECO:0000313" key="1">
    <source>
        <dbReference type="EMBL" id="WQD39999.1"/>
    </source>
</evidence>
<proteinExistence type="predicted"/>
<dbReference type="RefSeq" id="WP_114789392.1">
    <property type="nucleotide sequence ID" value="NZ_CP139960.1"/>
</dbReference>
<dbReference type="InterPro" id="IPR036513">
    <property type="entry name" value="STAS_dom_sf"/>
</dbReference>
<keyword evidence="2" id="KW-1185">Reference proteome</keyword>
<gene>
    <name evidence="1" type="ORF">U0035_07565</name>
</gene>